<sequence length="63" mass="6647">MVAESPAAGLRQAVEELSADVLVLLDPGHGWVAKLFGDSVIDEVLRHTQVPVLLLATQENGLG</sequence>
<dbReference type="Pfam" id="PF00582">
    <property type="entry name" value="Usp"/>
    <property type="match status" value="1"/>
</dbReference>
<dbReference type="InterPro" id="IPR006016">
    <property type="entry name" value="UspA"/>
</dbReference>
<comment type="caution">
    <text evidence="2">The sequence shown here is derived from an EMBL/GenBank/DDBJ whole genome shotgun (WGS) entry which is preliminary data.</text>
</comment>
<protein>
    <recommendedName>
        <fullName evidence="1">UspA domain-containing protein</fullName>
    </recommendedName>
</protein>
<organism evidence="2 3">
    <name type="scientific">Hymenobacter lapidarius</name>
    <dbReference type="NCBI Taxonomy" id="1908237"/>
    <lineage>
        <taxon>Bacteria</taxon>
        <taxon>Pseudomonadati</taxon>
        <taxon>Bacteroidota</taxon>
        <taxon>Cytophagia</taxon>
        <taxon>Cytophagales</taxon>
        <taxon>Hymenobacteraceae</taxon>
        <taxon>Hymenobacter</taxon>
    </lineage>
</organism>
<dbReference type="AlphaFoldDB" id="A0A1G1T3E8"/>
<accession>A0A1G1T3E8</accession>
<dbReference type="STRING" id="1908237.BEN47_14910"/>
<reference evidence="2 3" key="1">
    <citation type="submission" date="2016-08" db="EMBL/GenBank/DDBJ databases">
        <title>Hymenobacter coccineus sp. nov., Hymenobacter lapidarius sp. nov. and Hymenobacter glacialis sp. nov., isolated from Antarctic soil.</title>
        <authorList>
            <person name="Sedlacek I."/>
            <person name="Kralova S."/>
            <person name="Kyrova K."/>
            <person name="Maslanova I."/>
            <person name="Stankova E."/>
            <person name="Vrbovska V."/>
            <person name="Nemec M."/>
            <person name="Bartak M."/>
            <person name="Svec P."/>
            <person name="Busse H.-J."/>
            <person name="Pantucek R."/>
        </authorList>
    </citation>
    <scope>NUCLEOTIDE SEQUENCE [LARGE SCALE GENOMIC DNA]</scope>
    <source>
        <strain evidence="2 3">CCM 8643</strain>
    </source>
</reference>
<evidence type="ECO:0000313" key="2">
    <source>
        <dbReference type="EMBL" id="OGX85403.1"/>
    </source>
</evidence>
<dbReference type="InterPro" id="IPR014729">
    <property type="entry name" value="Rossmann-like_a/b/a_fold"/>
</dbReference>
<dbReference type="Proteomes" id="UP000176294">
    <property type="component" value="Unassembled WGS sequence"/>
</dbReference>
<dbReference type="Gene3D" id="3.40.50.620">
    <property type="entry name" value="HUPs"/>
    <property type="match status" value="1"/>
</dbReference>
<dbReference type="SUPFAM" id="SSF52402">
    <property type="entry name" value="Adenine nucleotide alpha hydrolases-like"/>
    <property type="match status" value="1"/>
</dbReference>
<proteinExistence type="predicted"/>
<evidence type="ECO:0000313" key="3">
    <source>
        <dbReference type="Proteomes" id="UP000176294"/>
    </source>
</evidence>
<name>A0A1G1T3E8_9BACT</name>
<keyword evidence="3" id="KW-1185">Reference proteome</keyword>
<gene>
    <name evidence="2" type="ORF">BEN47_14910</name>
</gene>
<dbReference type="EMBL" id="MDZB01000106">
    <property type="protein sequence ID" value="OGX85403.1"/>
    <property type="molecule type" value="Genomic_DNA"/>
</dbReference>
<evidence type="ECO:0000259" key="1">
    <source>
        <dbReference type="Pfam" id="PF00582"/>
    </source>
</evidence>
<feature type="domain" description="UspA" evidence="1">
    <location>
        <begin position="3"/>
        <end position="54"/>
    </location>
</feature>